<evidence type="ECO:0000313" key="1">
    <source>
        <dbReference type="Proteomes" id="UP000887569"/>
    </source>
</evidence>
<evidence type="ECO:0000313" key="2">
    <source>
        <dbReference type="WBParaSite" id="PgR048_g001_t01"/>
    </source>
</evidence>
<name>A0A915BNA5_PARUN</name>
<keyword evidence="1" id="KW-1185">Reference proteome</keyword>
<dbReference type="Proteomes" id="UP000887569">
    <property type="component" value="Unplaced"/>
</dbReference>
<dbReference type="AlphaFoldDB" id="A0A915BNA5"/>
<reference evidence="2" key="1">
    <citation type="submission" date="2022-11" db="UniProtKB">
        <authorList>
            <consortium name="WormBaseParasite"/>
        </authorList>
    </citation>
    <scope>IDENTIFICATION</scope>
</reference>
<sequence>MQMVFPDGGYFSDRTFLSSNLRVVLLEAKTGSIFDERFIEFYSYLRKYLENISVMHKRETLSYATQCDQQIYRSLHCLPDAFILANSLLGQLSPLTFPYWNISIF</sequence>
<protein>
    <submittedName>
        <fullName evidence="2">Uncharacterized protein</fullName>
    </submittedName>
</protein>
<proteinExistence type="predicted"/>
<dbReference type="WBParaSite" id="PgR048_g001_t01">
    <property type="protein sequence ID" value="PgR048_g001_t01"/>
    <property type="gene ID" value="PgR048_g001"/>
</dbReference>
<accession>A0A915BNA5</accession>
<organism evidence="1 2">
    <name type="scientific">Parascaris univalens</name>
    <name type="common">Nematode worm</name>
    <dbReference type="NCBI Taxonomy" id="6257"/>
    <lineage>
        <taxon>Eukaryota</taxon>
        <taxon>Metazoa</taxon>
        <taxon>Ecdysozoa</taxon>
        <taxon>Nematoda</taxon>
        <taxon>Chromadorea</taxon>
        <taxon>Rhabditida</taxon>
        <taxon>Spirurina</taxon>
        <taxon>Ascaridomorpha</taxon>
        <taxon>Ascaridoidea</taxon>
        <taxon>Ascarididae</taxon>
        <taxon>Parascaris</taxon>
    </lineage>
</organism>